<gene>
    <name evidence="1" type="ORF">N8T08_008006</name>
</gene>
<accession>A0ACC3AXN5</accession>
<dbReference type="Proteomes" id="UP001177260">
    <property type="component" value="Unassembled WGS sequence"/>
</dbReference>
<reference evidence="1 2" key="1">
    <citation type="journal article" date="2023" name="ACS Omega">
        <title>Identification of the Neoaspergillic Acid Biosynthesis Gene Cluster by Establishing an In Vitro CRISPR-Ribonucleoprotein Genetic System in Aspergillus melleus.</title>
        <authorList>
            <person name="Yuan B."/>
            <person name="Grau M.F."/>
            <person name="Murata R.M."/>
            <person name="Torok T."/>
            <person name="Venkateswaran K."/>
            <person name="Stajich J.E."/>
            <person name="Wang C.C.C."/>
        </authorList>
    </citation>
    <scope>NUCLEOTIDE SEQUENCE [LARGE SCALE GENOMIC DNA]</scope>
    <source>
        <strain evidence="1 2">IMV 1140</strain>
    </source>
</reference>
<sequence>MSSPPYTLYFGTFVHLPREKTGLNHELAIQHGALWVSNADGRIQGFDWNVHSDEDLLALITSKGWVVEGSSAPTFSKRPRVRIVKAEEERNEFFFPGFIDTHIHAPQYPNAGLFGSLTLLEWLQTYTFPMEKSFQDTHRARAVYNRVIARTLANGTTCASYFATIHVPATNLLADLCKRAGQRALIGRVCMDRTDQTPADYRDESPAASVALTRDVINHIRTIDPNGEFVKPVLTPRFALACSKDAMHGVAALAKKFDPPLHIQTHISENKNEVAAVESIYGMSYADVYATHELLTPRTILAHAVHLSDAEKATVRARGAKVSHCPASNSALGSGICPVRGLLDAGIQVGLGTDVSGGYDASVLENVRQACLVSRLYRHTDASITDDEAQRMTLSVGDALYLATRGGAELVDLAGEVGGFDLGMSWDAQLISLGGDVSDLVTGGGDENRVDVFGTESWGEKVEKWVWNGDDRNVRAVWVRGKLVHRRGGSLQKDCSAWSSSSWGWLWGVGAVTIGAFITLRRLK</sequence>
<protein>
    <submittedName>
        <fullName evidence="1">Uncharacterized protein</fullName>
    </submittedName>
</protein>
<comment type="caution">
    <text evidence="1">The sequence shown here is derived from an EMBL/GenBank/DDBJ whole genome shotgun (WGS) entry which is preliminary data.</text>
</comment>
<evidence type="ECO:0000313" key="1">
    <source>
        <dbReference type="EMBL" id="KAK1142262.1"/>
    </source>
</evidence>
<keyword evidence="2" id="KW-1185">Reference proteome</keyword>
<evidence type="ECO:0000313" key="2">
    <source>
        <dbReference type="Proteomes" id="UP001177260"/>
    </source>
</evidence>
<organism evidence="1 2">
    <name type="scientific">Aspergillus melleus</name>
    <dbReference type="NCBI Taxonomy" id="138277"/>
    <lineage>
        <taxon>Eukaryota</taxon>
        <taxon>Fungi</taxon>
        <taxon>Dikarya</taxon>
        <taxon>Ascomycota</taxon>
        <taxon>Pezizomycotina</taxon>
        <taxon>Eurotiomycetes</taxon>
        <taxon>Eurotiomycetidae</taxon>
        <taxon>Eurotiales</taxon>
        <taxon>Aspergillaceae</taxon>
        <taxon>Aspergillus</taxon>
        <taxon>Aspergillus subgen. Circumdati</taxon>
    </lineage>
</organism>
<name>A0ACC3AXN5_9EURO</name>
<proteinExistence type="predicted"/>
<dbReference type="EMBL" id="JAOPJF010000052">
    <property type="protein sequence ID" value="KAK1142262.1"/>
    <property type="molecule type" value="Genomic_DNA"/>
</dbReference>